<evidence type="ECO:0000313" key="3">
    <source>
        <dbReference type="Proteomes" id="UP000428328"/>
    </source>
</evidence>
<dbReference type="KEGG" id="psel:GM415_08350"/>
<name>A0A6I6JBI6_9BACT</name>
<gene>
    <name evidence="2" type="ORF">GM415_08350</name>
</gene>
<evidence type="ECO:0008006" key="4">
    <source>
        <dbReference type="Google" id="ProtNLM"/>
    </source>
</evidence>
<feature type="chain" id="PRO_5026324711" description="Solute-binding protein family 3/N-terminal domain-containing protein" evidence="1">
    <location>
        <begin position="22"/>
        <end position="296"/>
    </location>
</feature>
<dbReference type="SUPFAM" id="SSF53850">
    <property type="entry name" value="Periplasmic binding protein-like II"/>
    <property type="match status" value="1"/>
</dbReference>
<evidence type="ECO:0000256" key="1">
    <source>
        <dbReference type="SAM" id="SignalP"/>
    </source>
</evidence>
<sequence length="296" mass="32890">MPRLLLTILTLLLGACLPCLAEEPETVHLIQSAENAGEGYNEALLKLALTKSGKPYRVAVSIDESSQLRRIERIKTPGEACVIVLGTSPKLETELLAVHAPIMLGVGSGQRILLTNKATAGKLKSVRTLEDLREFTFIQGLGWADVPILRAAGLRVEEVYKGELLYRMTAAGRVDLFPRGLFEIGGEYRLQKGTNPELVIDEHLLLTYPFAFYFFVGKDRQDLHNDILRGLEAAYESGEFQELLTSTPAFATALHEAKLEKRVRIDLPGHHVTQETREALDRFRFIPGKRPVAAHP</sequence>
<dbReference type="PROSITE" id="PS51257">
    <property type="entry name" value="PROKAR_LIPOPROTEIN"/>
    <property type="match status" value="1"/>
</dbReference>
<dbReference type="RefSeq" id="WP_158947359.1">
    <property type="nucleotide sequence ID" value="NZ_CP046400.1"/>
</dbReference>
<accession>A0A6I6JBI6</accession>
<proteinExistence type="predicted"/>
<feature type="signal peptide" evidence="1">
    <location>
        <begin position="1"/>
        <end position="21"/>
    </location>
</feature>
<keyword evidence="3" id="KW-1185">Reference proteome</keyword>
<dbReference type="Proteomes" id="UP000428328">
    <property type="component" value="Chromosome"/>
</dbReference>
<protein>
    <recommendedName>
        <fullName evidence="4">Solute-binding protein family 3/N-terminal domain-containing protein</fullName>
    </recommendedName>
</protein>
<evidence type="ECO:0000313" key="2">
    <source>
        <dbReference type="EMBL" id="QGY40136.1"/>
    </source>
</evidence>
<keyword evidence="1" id="KW-0732">Signal</keyword>
<dbReference type="AlphaFoldDB" id="A0A6I6JBI6"/>
<dbReference type="EMBL" id="CP046400">
    <property type="protein sequence ID" value="QGY40136.1"/>
    <property type="molecule type" value="Genomic_DNA"/>
</dbReference>
<reference evidence="2 3" key="1">
    <citation type="submission" date="2019-11" db="EMBL/GenBank/DDBJ databases">
        <authorList>
            <person name="Zheng R.K."/>
            <person name="Sun C.M."/>
        </authorList>
    </citation>
    <scope>NUCLEOTIDE SEQUENCE [LARGE SCALE GENOMIC DNA]</scope>
    <source>
        <strain evidence="2 3">SRB007</strain>
    </source>
</reference>
<organism evidence="2 3">
    <name type="scientific">Pseudodesulfovibrio cashew</name>
    <dbReference type="NCBI Taxonomy" id="2678688"/>
    <lineage>
        <taxon>Bacteria</taxon>
        <taxon>Pseudomonadati</taxon>
        <taxon>Thermodesulfobacteriota</taxon>
        <taxon>Desulfovibrionia</taxon>
        <taxon>Desulfovibrionales</taxon>
        <taxon>Desulfovibrionaceae</taxon>
    </lineage>
</organism>